<protein>
    <recommendedName>
        <fullName evidence="5">Lipoprotein</fullName>
    </recommendedName>
</protein>
<proteinExistence type="predicted"/>
<dbReference type="EMBL" id="FWZT01000019">
    <property type="protein sequence ID" value="SMF57797.1"/>
    <property type="molecule type" value="Genomic_DNA"/>
</dbReference>
<evidence type="ECO:0008006" key="5">
    <source>
        <dbReference type="Google" id="ProtNLM"/>
    </source>
</evidence>
<sequence>MGHLNILARFLLSLAIAIALISCSVDNTSRVAERIETGGVPENSSKAIQLGDEDSFSPNDPGNQNPFPPPSSGICNQSRAGLFRIEYDRRGELIQESLRFDMPCRDAMVECSNALRNYCINSQACSGFRCYYQERFDENWQPIQDLPNEVLVLASGNLGQGCEKP</sequence>
<feature type="signal peptide" evidence="2">
    <location>
        <begin position="1"/>
        <end position="19"/>
    </location>
</feature>
<accession>A0A1Y6CD82</accession>
<feature type="region of interest" description="Disordered" evidence="1">
    <location>
        <begin position="36"/>
        <end position="72"/>
    </location>
</feature>
<name>A0A1Y6CD82_9BACT</name>
<feature type="chain" id="PRO_5012893203" description="Lipoprotein" evidence="2">
    <location>
        <begin position="20"/>
        <end position="165"/>
    </location>
</feature>
<evidence type="ECO:0000313" key="3">
    <source>
        <dbReference type="EMBL" id="SMF57797.1"/>
    </source>
</evidence>
<keyword evidence="2" id="KW-0732">Signal</keyword>
<evidence type="ECO:0000256" key="2">
    <source>
        <dbReference type="SAM" id="SignalP"/>
    </source>
</evidence>
<evidence type="ECO:0000313" key="4">
    <source>
        <dbReference type="Proteomes" id="UP000192907"/>
    </source>
</evidence>
<evidence type="ECO:0000256" key="1">
    <source>
        <dbReference type="SAM" id="MobiDB-lite"/>
    </source>
</evidence>
<dbReference type="RefSeq" id="WP_132322521.1">
    <property type="nucleotide sequence ID" value="NZ_FWZT01000019.1"/>
</dbReference>
<keyword evidence="4" id="KW-1185">Reference proteome</keyword>
<dbReference type="AlphaFoldDB" id="A0A1Y6CD82"/>
<dbReference type="Proteomes" id="UP000192907">
    <property type="component" value="Unassembled WGS sequence"/>
</dbReference>
<feature type="compositionally biased region" description="Polar residues" evidence="1">
    <location>
        <begin position="56"/>
        <end position="65"/>
    </location>
</feature>
<gene>
    <name evidence="3" type="ORF">SAMN06296036_11914</name>
</gene>
<reference evidence="4" key="1">
    <citation type="submission" date="2017-04" db="EMBL/GenBank/DDBJ databases">
        <authorList>
            <person name="Varghese N."/>
            <person name="Submissions S."/>
        </authorList>
    </citation>
    <scope>NUCLEOTIDE SEQUENCE [LARGE SCALE GENOMIC DNA]</scope>
    <source>
        <strain evidence="4">RKEM611</strain>
    </source>
</reference>
<organism evidence="3 4">
    <name type="scientific">Pseudobacteriovorax antillogorgiicola</name>
    <dbReference type="NCBI Taxonomy" id="1513793"/>
    <lineage>
        <taxon>Bacteria</taxon>
        <taxon>Pseudomonadati</taxon>
        <taxon>Bdellovibrionota</taxon>
        <taxon>Oligoflexia</taxon>
        <taxon>Oligoflexales</taxon>
        <taxon>Pseudobacteriovoracaceae</taxon>
        <taxon>Pseudobacteriovorax</taxon>
    </lineage>
</organism>